<dbReference type="InterPro" id="IPR029058">
    <property type="entry name" value="AB_hydrolase_fold"/>
</dbReference>
<dbReference type="PANTHER" id="PTHR34853:SF1">
    <property type="entry name" value="LIPASE 5"/>
    <property type="match status" value="1"/>
</dbReference>
<dbReference type="Pfam" id="PF03583">
    <property type="entry name" value="LIP"/>
    <property type="match status" value="1"/>
</dbReference>
<accession>A0ABP6LJS7</accession>
<proteinExistence type="predicted"/>
<sequence length="395" mass="41116">MRAVVATVIVVSSFAWGLGTAGAQPMLFSGPPRLSGLDVADYTGPIGRPGTMIAMTPLDPAVSLPTAGRAYRVHYSTTDVHGRPATSTGQILLPRRPAPAGGYPVIAWAHGTVGSADQCAPSTQPALEDVGSYLGHWLDRGYAVVATDYAGLGTPGNLSYLSTRAAAHSVVDSVVAAQDTALPLAKRWAIVGHSEGAAAAMSAARRASEYSRGTGLDYRGVVATGVPANLEHVIWQIGPGVPPVALPVGLTAYAAAILAGFVDARPEFDSVRYITAAGRRALDLANTNCTLQLAAALKNDNVADWFTRPIASIPGIKPALIDYLGVPYRGYNRPIFMAAGLIDAAVPIPAPLSLAAQLAANNQPLTFVTYPDEGHSGTLLTSMRDSTPFLARIMR</sequence>
<dbReference type="Gene3D" id="1.10.260.130">
    <property type="match status" value="1"/>
</dbReference>
<reference evidence="2" key="1">
    <citation type="journal article" date="2019" name="Int. J. Syst. Evol. Microbiol.">
        <title>The Global Catalogue of Microorganisms (GCM) 10K type strain sequencing project: providing services to taxonomists for standard genome sequencing and annotation.</title>
        <authorList>
            <consortium name="The Broad Institute Genomics Platform"/>
            <consortium name="The Broad Institute Genome Sequencing Center for Infectious Disease"/>
            <person name="Wu L."/>
            <person name="Ma J."/>
        </authorList>
    </citation>
    <scope>NUCLEOTIDE SEQUENCE [LARGE SCALE GENOMIC DNA]</scope>
    <source>
        <strain evidence="2">JCM 14234</strain>
    </source>
</reference>
<evidence type="ECO:0000313" key="2">
    <source>
        <dbReference type="Proteomes" id="UP001501035"/>
    </source>
</evidence>
<protein>
    <submittedName>
        <fullName evidence="1">Prolyl oligopeptidase family serine peptidase</fullName>
    </submittedName>
</protein>
<dbReference type="Proteomes" id="UP001501035">
    <property type="component" value="Unassembled WGS sequence"/>
</dbReference>
<comment type="caution">
    <text evidence="1">The sequence shown here is derived from an EMBL/GenBank/DDBJ whole genome shotgun (WGS) entry which is preliminary data.</text>
</comment>
<dbReference type="Gene3D" id="3.40.50.1820">
    <property type="entry name" value="alpha/beta hydrolase"/>
    <property type="match status" value="2"/>
</dbReference>
<dbReference type="InterPro" id="IPR005152">
    <property type="entry name" value="Lipase_secreted"/>
</dbReference>
<name>A0ABP6LJS7_9ACTN</name>
<dbReference type="PIRSF" id="PIRSF029171">
    <property type="entry name" value="Esterase_LipA"/>
    <property type="match status" value="1"/>
</dbReference>
<gene>
    <name evidence="1" type="ORF">GCM10010528_22340</name>
</gene>
<dbReference type="SUPFAM" id="SSF53474">
    <property type="entry name" value="alpha/beta-Hydrolases"/>
    <property type="match status" value="1"/>
</dbReference>
<organism evidence="1 2">
    <name type="scientific">Gordonia defluvii</name>
    <dbReference type="NCBI Taxonomy" id="283718"/>
    <lineage>
        <taxon>Bacteria</taxon>
        <taxon>Bacillati</taxon>
        <taxon>Actinomycetota</taxon>
        <taxon>Actinomycetes</taxon>
        <taxon>Mycobacteriales</taxon>
        <taxon>Gordoniaceae</taxon>
        <taxon>Gordonia</taxon>
    </lineage>
</organism>
<keyword evidence="2" id="KW-1185">Reference proteome</keyword>
<evidence type="ECO:0000313" key="1">
    <source>
        <dbReference type="EMBL" id="GAA3041551.1"/>
    </source>
</evidence>
<dbReference type="PANTHER" id="PTHR34853">
    <property type="match status" value="1"/>
</dbReference>
<dbReference type="EMBL" id="BAAAVS010000026">
    <property type="protein sequence ID" value="GAA3041551.1"/>
    <property type="molecule type" value="Genomic_DNA"/>
</dbReference>